<evidence type="ECO:0000313" key="3">
    <source>
        <dbReference type="Proteomes" id="UP000282312"/>
    </source>
</evidence>
<feature type="non-terminal residue" evidence="2">
    <location>
        <position position="198"/>
    </location>
</feature>
<protein>
    <submittedName>
        <fullName evidence="2">Uncharacterized protein</fullName>
    </submittedName>
</protein>
<evidence type="ECO:0000313" key="2">
    <source>
        <dbReference type="EMBL" id="RQX00662.1"/>
    </source>
</evidence>
<feature type="compositionally biased region" description="Basic and acidic residues" evidence="1">
    <location>
        <begin position="44"/>
        <end position="65"/>
    </location>
</feature>
<dbReference type="EMBL" id="QGSZ01000237">
    <property type="protein sequence ID" value="RQX00662.1"/>
    <property type="molecule type" value="Genomic_DNA"/>
</dbReference>
<feature type="region of interest" description="Disordered" evidence="1">
    <location>
        <begin position="1"/>
        <end position="198"/>
    </location>
</feature>
<feature type="compositionally biased region" description="Basic and acidic residues" evidence="1">
    <location>
        <begin position="133"/>
        <end position="185"/>
    </location>
</feature>
<name>A0A3N9WIC8_9ACTN</name>
<comment type="caution">
    <text evidence="2">The sequence shown here is derived from an EMBL/GenBank/DDBJ whole genome shotgun (WGS) entry which is preliminary data.</text>
</comment>
<reference evidence="2 3" key="1">
    <citation type="submission" date="2018-05" db="EMBL/GenBank/DDBJ databases">
        <title>Micromonospora from Atacama Desert.</title>
        <authorList>
            <person name="Carro L."/>
            <person name="Goodfellow M."/>
            <person name="Klenk H.-P."/>
        </authorList>
    </citation>
    <scope>NUCLEOTIDE SEQUENCE [LARGE SCALE GENOMIC DNA]</scope>
    <source>
        <strain evidence="2 3">LB39</strain>
    </source>
</reference>
<feature type="compositionally biased region" description="Basic and acidic residues" evidence="1">
    <location>
        <begin position="1"/>
        <end position="31"/>
    </location>
</feature>
<evidence type="ECO:0000256" key="1">
    <source>
        <dbReference type="SAM" id="MobiDB-lite"/>
    </source>
</evidence>
<dbReference type="Proteomes" id="UP000282312">
    <property type="component" value="Unassembled WGS sequence"/>
</dbReference>
<organism evidence="2 3">
    <name type="scientific">Micromonospora inaquosa</name>
    <dbReference type="NCBI Taxonomy" id="2203716"/>
    <lineage>
        <taxon>Bacteria</taxon>
        <taxon>Bacillati</taxon>
        <taxon>Actinomycetota</taxon>
        <taxon>Actinomycetes</taxon>
        <taxon>Micromonosporales</taxon>
        <taxon>Micromonosporaceae</taxon>
        <taxon>Micromonospora</taxon>
    </lineage>
</organism>
<feature type="compositionally biased region" description="Basic and acidic residues" evidence="1">
    <location>
        <begin position="73"/>
        <end position="90"/>
    </location>
</feature>
<sequence length="198" mass="22888">MDGRTRYRADGYPDRAGDDLRRPEPRYRADEGMPPPDGGRRRRPEPDLPDQPRLDDDRRRPDIDPHWQQPREAAARAEAYPDRRPREQARPDAYLGNGYRENAPREDTYREPRPQPGQRSDGSLPWPPPGPVRQDRSPERTREPGHRTEPPRAEPPRTADPHRSEPPRTTDPHRTADPHRTEPPRTADPYRSAEPGVA</sequence>
<accession>A0A3N9WIC8</accession>
<dbReference type="AlphaFoldDB" id="A0A3N9WIC8"/>
<gene>
    <name evidence="2" type="ORF">DLJ59_20635</name>
</gene>
<feature type="compositionally biased region" description="Basic and acidic residues" evidence="1">
    <location>
        <begin position="102"/>
        <end position="113"/>
    </location>
</feature>
<proteinExistence type="predicted"/>
<keyword evidence="3" id="KW-1185">Reference proteome</keyword>